<comment type="caution">
    <text evidence="1">The sequence shown here is derived from an EMBL/GenBank/DDBJ whole genome shotgun (WGS) entry which is preliminary data.</text>
</comment>
<reference evidence="1 2" key="1">
    <citation type="journal article" date="2016" name="Nat. Commun.">
        <title>Thousands of microbial genomes shed light on interconnected biogeochemical processes in an aquifer system.</title>
        <authorList>
            <person name="Anantharaman K."/>
            <person name="Brown C.T."/>
            <person name="Hug L.A."/>
            <person name="Sharon I."/>
            <person name="Castelle C.J."/>
            <person name="Probst A.J."/>
            <person name="Thomas B.C."/>
            <person name="Singh A."/>
            <person name="Wilkins M.J."/>
            <person name="Karaoz U."/>
            <person name="Brodie E.L."/>
            <person name="Williams K.H."/>
            <person name="Hubbard S.S."/>
            <person name="Banfield J.F."/>
        </authorList>
    </citation>
    <scope>NUCLEOTIDE SEQUENCE [LARGE SCALE GENOMIC DNA]</scope>
</reference>
<accession>A0A1G2A6I7</accession>
<protein>
    <submittedName>
        <fullName evidence="1">Uncharacterized protein</fullName>
    </submittedName>
</protein>
<dbReference type="AlphaFoldDB" id="A0A1G2A6I7"/>
<evidence type="ECO:0000313" key="1">
    <source>
        <dbReference type="EMBL" id="OGY72454.1"/>
    </source>
</evidence>
<proteinExistence type="predicted"/>
<sequence length="170" mass="19635">MITTEIKLKELNIGFSSDIGAPIPVVLASEYKVHLLFYISKQNPGFDGLSVNIRDESEDIDVALITFTNYASYKFGMPNDEAIEGHPYYAFGLSPYSFFEVKNSDWIKQLEQINSVHEHHNKELFNKYKHFIFFFHDSNFECVAESFIVDKLDMTMRQAVEKIACELCIL</sequence>
<name>A0A1G2A6I7_9BACT</name>
<evidence type="ECO:0000313" key="2">
    <source>
        <dbReference type="Proteomes" id="UP000178315"/>
    </source>
</evidence>
<dbReference type="Proteomes" id="UP000178315">
    <property type="component" value="Unassembled WGS sequence"/>
</dbReference>
<dbReference type="EMBL" id="MHJU01000034">
    <property type="protein sequence ID" value="OGY72454.1"/>
    <property type="molecule type" value="Genomic_DNA"/>
</dbReference>
<organism evidence="1 2">
    <name type="scientific">Candidatus Jacksonbacteria bacterium RIFCSPLOWO2_02_FULL_44_20</name>
    <dbReference type="NCBI Taxonomy" id="1798460"/>
    <lineage>
        <taxon>Bacteria</taxon>
        <taxon>Candidatus Jacksoniibacteriota</taxon>
    </lineage>
</organism>
<gene>
    <name evidence="1" type="ORF">A3H61_05320</name>
</gene>